<evidence type="ECO:0000313" key="3">
    <source>
        <dbReference type="EMBL" id="MFC4233489.1"/>
    </source>
</evidence>
<feature type="transmembrane region" description="Helical" evidence="1">
    <location>
        <begin position="107"/>
        <end position="131"/>
    </location>
</feature>
<accession>A0ABV8Q2I2</accession>
<sequence length="141" mass="15865">MSDISHQAQTNESKIRVIALFVLVIAIIYLLTLSIILPIFLVIDFGLRGFNVGHLSPLGFVADKLVKTFRLPIKFIYLPPKRFAARIGFLFSVTIVVLQIVGINTLIVTIILAFFAFLESFLSICAGCYVYDFLIKLKILR</sequence>
<gene>
    <name evidence="3" type="ORF">ACFOW1_16430</name>
</gene>
<keyword evidence="1" id="KW-0472">Membrane</keyword>
<organism evidence="3 4">
    <name type="scientific">Parasediminibacterium paludis</name>
    <dbReference type="NCBI Taxonomy" id="908966"/>
    <lineage>
        <taxon>Bacteria</taxon>
        <taxon>Pseudomonadati</taxon>
        <taxon>Bacteroidota</taxon>
        <taxon>Chitinophagia</taxon>
        <taxon>Chitinophagales</taxon>
        <taxon>Chitinophagaceae</taxon>
        <taxon>Parasediminibacterium</taxon>
    </lineage>
</organism>
<evidence type="ECO:0000313" key="4">
    <source>
        <dbReference type="Proteomes" id="UP001595906"/>
    </source>
</evidence>
<protein>
    <submittedName>
        <fullName evidence="3">DUF4395 domain-containing protein</fullName>
    </submittedName>
</protein>
<name>A0ABV8Q2I2_9BACT</name>
<keyword evidence="1" id="KW-0812">Transmembrane</keyword>
<dbReference type="EMBL" id="JBHSDC010000030">
    <property type="protein sequence ID" value="MFC4233489.1"/>
    <property type="molecule type" value="Genomic_DNA"/>
</dbReference>
<feature type="transmembrane region" description="Helical" evidence="1">
    <location>
        <begin position="17"/>
        <end position="43"/>
    </location>
</feature>
<proteinExistence type="predicted"/>
<feature type="domain" description="DUF4395" evidence="2">
    <location>
        <begin position="11"/>
        <end position="135"/>
    </location>
</feature>
<dbReference type="Pfam" id="PF14340">
    <property type="entry name" value="DUF4395"/>
    <property type="match status" value="1"/>
</dbReference>
<evidence type="ECO:0000256" key="1">
    <source>
        <dbReference type="SAM" id="Phobius"/>
    </source>
</evidence>
<feature type="transmembrane region" description="Helical" evidence="1">
    <location>
        <begin position="83"/>
        <end position="101"/>
    </location>
</feature>
<keyword evidence="1" id="KW-1133">Transmembrane helix</keyword>
<dbReference type="RefSeq" id="WP_379015790.1">
    <property type="nucleotide sequence ID" value="NZ_JBHSDC010000030.1"/>
</dbReference>
<dbReference type="Proteomes" id="UP001595906">
    <property type="component" value="Unassembled WGS sequence"/>
</dbReference>
<reference evidence="4" key="1">
    <citation type="journal article" date="2019" name="Int. J. Syst. Evol. Microbiol.">
        <title>The Global Catalogue of Microorganisms (GCM) 10K type strain sequencing project: providing services to taxonomists for standard genome sequencing and annotation.</title>
        <authorList>
            <consortium name="The Broad Institute Genomics Platform"/>
            <consortium name="The Broad Institute Genome Sequencing Center for Infectious Disease"/>
            <person name="Wu L."/>
            <person name="Ma J."/>
        </authorList>
    </citation>
    <scope>NUCLEOTIDE SEQUENCE [LARGE SCALE GENOMIC DNA]</scope>
    <source>
        <strain evidence="4">CECT 8010</strain>
    </source>
</reference>
<keyword evidence="4" id="KW-1185">Reference proteome</keyword>
<dbReference type="InterPro" id="IPR025508">
    <property type="entry name" value="DUF4395"/>
</dbReference>
<comment type="caution">
    <text evidence="3">The sequence shown here is derived from an EMBL/GenBank/DDBJ whole genome shotgun (WGS) entry which is preliminary data.</text>
</comment>
<evidence type="ECO:0000259" key="2">
    <source>
        <dbReference type="Pfam" id="PF14340"/>
    </source>
</evidence>